<evidence type="ECO:0000256" key="4">
    <source>
        <dbReference type="ARBA" id="ARBA00022989"/>
    </source>
</evidence>
<dbReference type="KEGG" id="mlir:LPB04_18015"/>
<keyword evidence="9" id="KW-1185">Reference proteome</keyword>
<keyword evidence="5 6" id="KW-0472">Membrane</keyword>
<feature type="transmembrane region" description="Helical" evidence="6">
    <location>
        <begin position="264"/>
        <end position="282"/>
    </location>
</feature>
<dbReference type="InterPro" id="IPR011701">
    <property type="entry name" value="MFS"/>
</dbReference>
<dbReference type="AlphaFoldDB" id="A0A7L9U3I3"/>
<feature type="transmembrane region" description="Helical" evidence="6">
    <location>
        <begin position="114"/>
        <end position="136"/>
    </location>
</feature>
<keyword evidence="3 6" id="KW-0812">Transmembrane</keyword>
<evidence type="ECO:0000256" key="1">
    <source>
        <dbReference type="ARBA" id="ARBA00004141"/>
    </source>
</evidence>
<dbReference type="PROSITE" id="PS00216">
    <property type="entry name" value="SUGAR_TRANSPORT_1"/>
    <property type="match status" value="1"/>
</dbReference>
<evidence type="ECO:0000313" key="9">
    <source>
        <dbReference type="Proteomes" id="UP000593875"/>
    </source>
</evidence>
<feature type="transmembrane region" description="Helical" evidence="6">
    <location>
        <begin position="303"/>
        <end position="329"/>
    </location>
</feature>
<dbReference type="PROSITE" id="PS50850">
    <property type="entry name" value="MFS"/>
    <property type="match status" value="1"/>
</dbReference>
<feature type="transmembrane region" description="Helical" evidence="6">
    <location>
        <begin position="56"/>
        <end position="76"/>
    </location>
</feature>
<dbReference type="PANTHER" id="PTHR23504">
    <property type="entry name" value="MAJOR FACILITATOR SUPERFAMILY DOMAIN-CONTAINING PROTEIN 10"/>
    <property type="match status" value="1"/>
</dbReference>
<evidence type="ECO:0000256" key="6">
    <source>
        <dbReference type="SAM" id="Phobius"/>
    </source>
</evidence>
<feature type="transmembrane region" description="Helical" evidence="6">
    <location>
        <begin position="349"/>
        <end position="372"/>
    </location>
</feature>
<keyword evidence="4 6" id="KW-1133">Transmembrane helix</keyword>
<dbReference type="InterPro" id="IPR036259">
    <property type="entry name" value="MFS_trans_sf"/>
</dbReference>
<evidence type="ECO:0000256" key="3">
    <source>
        <dbReference type="ARBA" id="ARBA00022692"/>
    </source>
</evidence>
<dbReference type="GO" id="GO:0016020">
    <property type="term" value="C:membrane"/>
    <property type="evidence" value="ECO:0007669"/>
    <property type="project" value="UniProtKB-SubCell"/>
</dbReference>
<protein>
    <submittedName>
        <fullName evidence="8">MFS transporter</fullName>
    </submittedName>
</protein>
<proteinExistence type="predicted"/>
<feature type="transmembrane region" description="Helical" evidence="6">
    <location>
        <begin position="231"/>
        <end position="252"/>
    </location>
</feature>
<dbReference type="PANTHER" id="PTHR23504:SF15">
    <property type="entry name" value="MAJOR FACILITATOR SUPERFAMILY (MFS) PROFILE DOMAIN-CONTAINING PROTEIN"/>
    <property type="match status" value="1"/>
</dbReference>
<comment type="subcellular location">
    <subcellularLocation>
        <location evidence="1">Membrane</location>
        <topology evidence="1">Multi-pass membrane protein</topology>
    </subcellularLocation>
</comment>
<dbReference type="InterPro" id="IPR005829">
    <property type="entry name" value="Sugar_transporter_CS"/>
</dbReference>
<accession>A0A7L9U3I3</accession>
<dbReference type="GO" id="GO:0022857">
    <property type="term" value="F:transmembrane transporter activity"/>
    <property type="evidence" value="ECO:0007669"/>
    <property type="project" value="InterPro"/>
</dbReference>
<sequence>MSSHVPTKNALLIASACLLGLLSTTGASLPYPILAPLFGNDTGSALTSFLGLPPKLLLGIALMVNPLGLLIGSAVLGAVSDRFGRRRILLTTAIGGAVGHALTAAALVTESFPLFLLARFATGLLEGNGAIMRAMLAERLTGGLRNHALSWLNGAFHLGWLFGPLLAGLTVGFSITLPFSIAAGALLLGAALVAMALEREAAGPTLGQRWWSVARERHAFTLLRQPPLRTLFSVHFAYACGVAAFYEFFPLWLVDVGGYDVRQIAFVNMGMCALMTFAALFAGRASTADPRRRASLQAGLAALAILAVGFGNLGVGLAAIVLFGLPHAYYNATVQGWAADQFASHGQGAVMGLLSTTFCLANIVMALAGGLLALVDTRIVLVVGGAMAVAAALAMRSWSARAVGIRADTTRELR</sequence>
<reference evidence="8 9" key="1">
    <citation type="submission" date="2020-10" db="EMBL/GenBank/DDBJ databases">
        <title>Genome sequencing of Massilia sp. LPB0304.</title>
        <authorList>
            <person name="Kim J."/>
        </authorList>
    </citation>
    <scope>NUCLEOTIDE SEQUENCE [LARGE SCALE GENOMIC DNA]</scope>
    <source>
        <strain evidence="8 9">LPB0304</strain>
    </source>
</reference>
<name>A0A7L9U3I3_9BURK</name>
<feature type="transmembrane region" description="Helical" evidence="6">
    <location>
        <begin position="88"/>
        <end position="108"/>
    </location>
</feature>
<dbReference type="EMBL" id="CP062941">
    <property type="protein sequence ID" value="QOL48832.1"/>
    <property type="molecule type" value="Genomic_DNA"/>
</dbReference>
<gene>
    <name evidence="8" type="ORF">LPB04_18015</name>
</gene>
<evidence type="ECO:0000256" key="5">
    <source>
        <dbReference type="ARBA" id="ARBA00023136"/>
    </source>
</evidence>
<feature type="domain" description="Major facilitator superfamily (MFS) profile" evidence="7">
    <location>
        <begin position="9"/>
        <end position="403"/>
    </location>
</feature>
<organism evidence="8 9">
    <name type="scientific">Massilia litorea</name>
    <dbReference type="NCBI Taxonomy" id="2769491"/>
    <lineage>
        <taxon>Bacteria</taxon>
        <taxon>Pseudomonadati</taxon>
        <taxon>Pseudomonadota</taxon>
        <taxon>Betaproteobacteria</taxon>
        <taxon>Burkholderiales</taxon>
        <taxon>Oxalobacteraceae</taxon>
        <taxon>Telluria group</taxon>
        <taxon>Massilia</taxon>
    </lineage>
</organism>
<evidence type="ECO:0000256" key="2">
    <source>
        <dbReference type="ARBA" id="ARBA00022448"/>
    </source>
</evidence>
<evidence type="ECO:0000313" key="8">
    <source>
        <dbReference type="EMBL" id="QOL48832.1"/>
    </source>
</evidence>
<keyword evidence="2" id="KW-0813">Transport</keyword>
<dbReference type="Gene3D" id="1.20.1250.20">
    <property type="entry name" value="MFS general substrate transporter like domains"/>
    <property type="match status" value="1"/>
</dbReference>
<dbReference type="SUPFAM" id="SSF103473">
    <property type="entry name" value="MFS general substrate transporter"/>
    <property type="match status" value="1"/>
</dbReference>
<feature type="transmembrane region" description="Helical" evidence="6">
    <location>
        <begin position="379"/>
        <end position="398"/>
    </location>
</feature>
<evidence type="ECO:0000259" key="7">
    <source>
        <dbReference type="PROSITE" id="PS50850"/>
    </source>
</evidence>
<dbReference type="InterPro" id="IPR020846">
    <property type="entry name" value="MFS_dom"/>
</dbReference>
<feature type="transmembrane region" description="Helical" evidence="6">
    <location>
        <begin position="175"/>
        <end position="197"/>
    </location>
</feature>
<dbReference type="Pfam" id="PF07690">
    <property type="entry name" value="MFS_1"/>
    <property type="match status" value="1"/>
</dbReference>
<feature type="transmembrane region" description="Helical" evidence="6">
    <location>
        <begin position="148"/>
        <end position="169"/>
    </location>
</feature>
<dbReference type="Proteomes" id="UP000593875">
    <property type="component" value="Chromosome"/>
</dbReference>